<evidence type="ECO:0000313" key="3">
    <source>
        <dbReference type="Proteomes" id="UP000265520"/>
    </source>
</evidence>
<sequence length="64" mass="7157">MLVSLYQLLTSGNLVVLETLKIAHCKSLKHIIADERRKDVDGEDDDDDDDGNLGSMFPKLKVLD</sequence>
<dbReference type="EMBL" id="LXQA010761457">
    <property type="protein sequence ID" value="MCI69707.1"/>
    <property type="molecule type" value="Genomic_DNA"/>
</dbReference>
<proteinExistence type="predicted"/>
<evidence type="ECO:0000256" key="1">
    <source>
        <dbReference type="SAM" id="MobiDB-lite"/>
    </source>
</evidence>
<feature type="non-terminal residue" evidence="2">
    <location>
        <position position="64"/>
    </location>
</feature>
<dbReference type="AlphaFoldDB" id="A0A392UA46"/>
<dbReference type="Proteomes" id="UP000265520">
    <property type="component" value="Unassembled WGS sequence"/>
</dbReference>
<protein>
    <submittedName>
        <fullName evidence="2">Disease resistance protein</fullName>
    </submittedName>
</protein>
<organism evidence="2 3">
    <name type="scientific">Trifolium medium</name>
    <dbReference type="NCBI Taxonomy" id="97028"/>
    <lineage>
        <taxon>Eukaryota</taxon>
        <taxon>Viridiplantae</taxon>
        <taxon>Streptophyta</taxon>
        <taxon>Embryophyta</taxon>
        <taxon>Tracheophyta</taxon>
        <taxon>Spermatophyta</taxon>
        <taxon>Magnoliopsida</taxon>
        <taxon>eudicotyledons</taxon>
        <taxon>Gunneridae</taxon>
        <taxon>Pentapetalae</taxon>
        <taxon>rosids</taxon>
        <taxon>fabids</taxon>
        <taxon>Fabales</taxon>
        <taxon>Fabaceae</taxon>
        <taxon>Papilionoideae</taxon>
        <taxon>50 kb inversion clade</taxon>
        <taxon>NPAAA clade</taxon>
        <taxon>Hologalegina</taxon>
        <taxon>IRL clade</taxon>
        <taxon>Trifolieae</taxon>
        <taxon>Trifolium</taxon>
    </lineage>
</organism>
<feature type="compositionally biased region" description="Acidic residues" evidence="1">
    <location>
        <begin position="41"/>
        <end position="51"/>
    </location>
</feature>
<evidence type="ECO:0000313" key="2">
    <source>
        <dbReference type="EMBL" id="MCI69707.1"/>
    </source>
</evidence>
<comment type="caution">
    <text evidence="2">The sequence shown here is derived from an EMBL/GenBank/DDBJ whole genome shotgun (WGS) entry which is preliminary data.</text>
</comment>
<keyword evidence="3" id="KW-1185">Reference proteome</keyword>
<feature type="region of interest" description="Disordered" evidence="1">
    <location>
        <begin position="39"/>
        <end position="64"/>
    </location>
</feature>
<name>A0A392UA46_9FABA</name>
<accession>A0A392UA46</accession>
<reference evidence="2 3" key="1">
    <citation type="journal article" date="2018" name="Front. Plant Sci.">
        <title>Red Clover (Trifolium pratense) and Zigzag Clover (T. medium) - A Picture of Genomic Similarities and Differences.</title>
        <authorList>
            <person name="Dluhosova J."/>
            <person name="Istvanek J."/>
            <person name="Nedelnik J."/>
            <person name="Repkova J."/>
        </authorList>
    </citation>
    <scope>NUCLEOTIDE SEQUENCE [LARGE SCALE GENOMIC DNA]</scope>
    <source>
        <strain evidence="3">cv. 10/8</strain>
        <tissue evidence="2">Leaf</tissue>
    </source>
</reference>